<evidence type="ECO:0008006" key="3">
    <source>
        <dbReference type="Google" id="ProtNLM"/>
    </source>
</evidence>
<sequence length="310" mass="36077">MGEATVEEAETLKEILHEYGQATRQNINEVKSSILFAKDTPNQIKHNVKKVLNMKEMTGSEMHLRLPSLWGRSKIKTLSFLKERIIHKIQGWKQRLLSQAGRKTLNKAVLAVIPTYTMALFKLPTSFCRQISSLMAIFWWGGDNKEYKVHWKSWNCLMQPKEIGGMGFKDIEDFNRANLAKQSWKLINEGDRLWAKIIKGLYFPHTSFWNAKKAAGRKSWLCQSLLIGREVLKEEESRSKLQMICNDEEIKAIMQIPVARYPRNDRLVWHHTKDGKCSIKSGYKAIKLRQANRQVEDHQFGEKIEENYGE</sequence>
<organism evidence="1 2">
    <name type="scientific">Ricinus communis</name>
    <name type="common">Castor bean</name>
    <dbReference type="NCBI Taxonomy" id="3988"/>
    <lineage>
        <taxon>Eukaryota</taxon>
        <taxon>Viridiplantae</taxon>
        <taxon>Streptophyta</taxon>
        <taxon>Embryophyta</taxon>
        <taxon>Tracheophyta</taxon>
        <taxon>Spermatophyta</taxon>
        <taxon>Magnoliopsida</taxon>
        <taxon>eudicotyledons</taxon>
        <taxon>Gunneridae</taxon>
        <taxon>Pentapetalae</taxon>
        <taxon>rosids</taxon>
        <taxon>fabids</taxon>
        <taxon>Malpighiales</taxon>
        <taxon>Euphorbiaceae</taxon>
        <taxon>Acalyphoideae</taxon>
        <taxon>Acalypheae</taxon>
        <taxon>Ricinus</taxon>
    </lineage>
</organism>
<reference evidence="2" key="1">
    <citation type="journal article" date="2010" name="Nat. Biotechnol.">
        <title>Draft genome sequence of the oilseed species Ricinus communis.</title>
        <authorList>
            <person name="Chan A.P."/>
            <person name="Crabtree J."/>
            <person name="Zhao Q."/>
            <person name="Lorenzi H."/>
            <person name="Orvis J."/>
            <person name="Puiu D."/>
            <person name="Melake-Berhan A."/>
            <person name="Jones K.M."/>
            <person name="Redman J."/>
            <person name="Chen G."/>
            <person name="Cahoon E.B."/>
            <person name="Gedil M."/>
            <person name="Stanke M."/>
            <person name="Haas B.J."/>
            <person name="Wortman J.R."/>
            <person name="Fraser-Liggett C.M."/>
            <person name="Ravel J."/>
            <person name="Rabinowicz P.D."/>
        </authorList>
    </citation>
    <scope>NUCLEOTIDE SEQUENCE [LARGE SCALE GENOMIC DNA]</scope>
    <source>
        <strain evidence="2">cv. Hale</strain>
    </source>
</reference>
<dbReference type="PANTHER" id="PTHR33116:SF86">
    <property type="entry name" value="REVERSE TRANSCRIPTASE DOMAIN-CONTAINING PROTEIN"/>
    <property type="match status" value="1"/>
</dbReference>
<name>B9RQW8_RICCO</name>
<evidence type="ECO:0000313" key="1">
    <source>
        <dbReference type="EMBL" id="EEF46139.1"/>
    </source>
</evidence>
<accession>B9RQW8</accession>
<protein>
    <recommendedName>
        <fullName evidence="3">Reverse transcriptase</fullName>
    </recommendedName>
</protein>
<dbReference type="PANTHER" id="PTHR33116">
    <property type="entry name" value="REVERSE TRANSCRIPTASE ZINC-BINDING DOMAIN-CONTAINING PROTEIN-RELATED-RELATED"/>
    <property type="match status" value="1"/>
</dbReference>
<dbReference type="InParanoid" id="B9RQW8"/>
<dbReference type="eggNOG" id="KOG1075">
    <property type="taxonomic scope" value="Eukaryota"/>
</dbReference>
<evidence type="ECO:0000313" key="2">
    <source>
        <dbReference type="Proteomes" id="UP000008311"/>
    </source>
</evidence>
<dbReference type="EMBL" id="EQ973802">
    <property type="protein sequence ID" value="EEF46139.1"/>
    <property type="molecule type" value="Genomic_DNA"/>
</dbReference>
<dbReference type="Proteomes" id="UP000008311">
    <property type="component" value="Unassembled WGS sequence"/>
</dbReference>
<proteinExistence type="predicted"/>
<dbReference type="AlphaFoldDB" id="B9RQW8"/>
<keyword evidence="2" id="KW-1185">Reference proteome</keyword>
<gene>
    <name evidence="1" type="ORF">RCOM_0707310</name>
</gene>